<dbReference type="InterPro" id="IPR040187">
    <property type="entry name" value="OCAD1/2"/>
</dbReference>
<feature type="transmembrane region" description="Helical" evidence="2">
    <location>
        <begin position="48"/>
        <end position="72"/>
    </location>
</feature>
<keyword evidence="2" id="KW-0812">Transmembrane</keyword>
<evidence type="ECO:0000313" key="4">
    <source>
        <dbReference type="Proteomes" id="UP001652642"/>
    </source>
</evidence>
<accession>A0A6J0TGM7</accession>
<dbReference type="AlphaFoldDB" id="A0A6J0TGM7"/>
<dbReference type="RefSeq" id="XP_020645324.2">
    <property type="nucleotide sequence ID" value="XM_020789665.2"/>
</dbReference>
<proteinExistence type="predicted"/>
<dbReference type="Proteomes" id="UP001652642">
    <property type="component" value="Chromosome 5"/>
</dbReference>
<dbReference type="PANTHER" id="PTHR13336">
    <property type="entry name" value="OVARIAN CARCINOMA IMMUNOREACTIVE ANTIGEN"/>
    <property type="match status" value="1"/>
</dbReference>
<dbReference type="OrthoDB" id="10003372at2759"/>
<feature type="region of interest" description="Disordered" evidence="1">
    <location>
        <begin position="1"/>
        <end position="25"/>
    </location>
</feature>
<feature type="domain" description="OCIA" evidence="3">
    <location>
        <begin position="32"/>
        <end position="108"/>
    </location>
</feature>
<evidence type="ECO:0000256" key="2">
    <source>
        <dbReference type="SAM" id="Phobius"/>
    </source>
</evidence>
<feature type="transmembrane region" description="Helical" evidence="2">
    <location>
        <begin position="84"/>
        <end position="102"/>
    </location>
</feature>
<evidence type="ECO:0000313" key="7">
    <source>
        <dbReference type="RefSeq" id="XP_020645327.2"/>
    </source>
</evidence>
<gene>
    <name evidence="5 6 7" type="primary">OCIAD2</name>
</gene>
<dbReference type="GO" id="GO:0005743">
    <property type="term" value="C:mitochondrial inner membrane"/>
    <property type="evidence" value="ECO:0007669"/>
    <property type="project" value="TreeGrafter"/>
</dbReference>
<reference evidence="5 6" key="1">
    <citation type="submission" date="2025-05" db="UniProtKB">
        <authorList>
            <consortium name="RefSeq"/>
        </authorList>
    </citation>
    <scope>IDENTIFICATION</scope>
</reference>
<keyword evidence="2" id="KW-0472">Membrane</keyword>
<dbReference type="InterPro" id="IPR009764">
    <property type="entry name" value="OCIA_dom"/>
</dbReference>
<name>A0A6J0TGM7_9SAUR</name>
<dbReference type="PANTHER" id="PTHR13336:SF2">
    <property type="entry name" value="OCIA DOMAIN-CONTAINING PROTEIN 2"/>
    <property type="match status" value="1"/>
</dbReference>
<sequence>MAMAPASDIGKVEASPGERKDQKMHCPISNVNTEEIAKIRKQCREESFWYRALPLSLGSMLVVQGLVANGILKPNPRLGPFPKMALAGVLGYAVGTMSYIRICMKKFESAGAPVFGKGQKWHCHHTCEQCQAKLKASPSEKPETSVI</sequence>
<evidence type="ECO:0000259" key="3">
    <source>
        <dbReference type="Pfam" id="PF07051"/>
    </source>
</evidence>
<organism evidence="4 5">
    <name type="scientific">Pogona vitticeps</name>
    <name type="common">central bearded dragon</name>
    <dbReference type="NCBI Taxonomy" id="103695"/>
    <lineage>
        <taxon>Eukaryota</taxon>
        <taxon>Metazoa</taxon>
        <taxon>Chordata</taxon>
        <taxon>Craniata</taxon>
        <taxon>Vertebrata</taxon>
        <taxon>Euteleostomi</taxon>
        <taxon>Lepidosauria</taxon>
        <taxon>Squamata</taxon>
        <taxon>Bifurcata</taxon>
        <taxon>Unidentata</taxon>
        <taxon>Episquamata</taxon>
        <taxon>Toxicofera</taxon>
        <taxon>Iguania</taxon>
        <taxon>Acrodonta</taxon>
        <taxon>Agamidae</taxon>
        <taxon>Amphibolurinae</taxon>
        <taxon>Pogona</taxon>
    </lineage>
</organism>
<evidence type="ECO:0000313" key="6">
    <source>
        <dbReference type="RefSeq" id="XP_020645325.2"/>
    </source>
</evidence>
<dbReference type="GeneID" id="110077024"/>
<dbReference type="KEGG" id="pvt:110077024"/>
<keyword evidence="4" id="KW-1185">Reference proteome</keyword>
<protein>
    <submittedName>
        <fullName evidence="5 6">OCIA domain-containing protein 2</fullName>
    </submittedName>
</protein>
<evidence type="ECO:0000256" key="1">
    <source>
        <dbReference type="SAM" id="MobiDB-lite"/>
    </source>
</evidence>
<dbReference type="Pfam" id="PF07051">
    <property type="entry name" value="OCIA"/>
    <property type="match status" value="1"/>
</dbReference>
<dbReference type="RefSeq" id="XP_020645325.2">
    <property type="nucleotide sequence ID" value="XM_020789666.2"/>
</dbReference>
<keyword evidence="2" id="KW-1133">Transmembrane helix</keyword>
<evidence type="ECO:0000313" key="5">
    <source>
        <dbReference type="RefSeq" id="XP_020645324.2"/>
    </source>
</evidence>
<dbReference type="CTD" id="132299"/>
<dbReference type="RefSeq" id="XP_020645327.2">
    <property type="nucleotide sequence ID" value="XM_020789668.2"/>
</dbReference>